<comment type="caution">
    <text evidence="3">The sequence shown here is derived from an EMBL/GenBank/DDBJ whole genome shotgun (WGS) entry which is preliminary data.</text>
</comment>
<evidence type="ECO:0000259" key="2">
    <source>
        <dbReference type="Pfam" id="PF07589"/>
    </source>
</evidence>
<dbReference type="InterPro" id="IPR018247">
    <property type="entry name" value="EF_Hand_1_Ca_BS"/>
</dbReference>
<dbReference type="InterPro" id="IPR013424">
    <property type="entry name" value="Ice-binding_C"/>
</dbReference>
<dbReference type="InterPro" id="IPR013320">
    <property type="entry name" value="ConA-like_dom_sf"/>
</dbReference>
<dbReference type="RefSeq" id="WP_146445101.1">
    <property type="nucleotide sequence ID" value="NZ_SJPR01000002.1"/>
</dbReference>
<dbReference type="NCBIfam" id="TIGR02595">
    <property type="entry name" value="PEP_CTERM"/>
    <property type="match status" value="1"/>
</dbReference>
<dbReference type="PROSITE" id="PS00018">
    <property type="entry name" value="EF_HAND_1"/>
    <property type="match status" value="1"/>
</dbReference>
<feature type="signal peptide" evidence="1">
    <location>
        <begin position="1"/>
        <end position="29"/>
    </location>
</feature>
<evidence type="ECO:0000256" key="1">
    <source>
        <dbReference type="SAM" id="SignalP"/>
    </source>
</evidence>
<dbReference type="EMBL" id="SJPR01000002">
    <property type="protein sequence ID" value="TWT97847.1"/>
    <property type="molecule type" value="Genomic_DNA"/>
</dbReference>
<dbReference type="Proteomes" id="UP000317421">
    <property type="component" value="Unassembled WGS sequence"/>
</dbReference>
<feature type="domain" description="Ice-binding protein C-terminal" evidence="2">
    <location>
        <begin position="487"/>
        <end position="509"/>
    </location>
</feature>
<dbReference type="OrthoDB" id="251941at2"/>
<dbReference type="SUPFAM" id="SSF49899">
    <property type="entry name" value="Concanavalin A-like lectins/glucanases"/>
    <property type="match status" value="1"/>
</dbReference>
<name>A0A5C6AEK6_9BACT</name>
<gene>
    <name evidence="3" type="ORF">Pla108_20000</name>
</gene>
<dbReference type="AlphaFoldDB" id="A0A5C6AEK6"/>
<evidence type="ECO:0000313" key="3">
    <source>
        <dbReference type="EMBL" id="TWT97847.1"/>
    </source>
</evidence>
<proteinExistence type="predicted"/>
<organism evidence="3 4">
    <name type="scientific">Botrimarina colliarenosi</name>
    <dbReference type="NCBI Taxonomy" id="2528001"/>
    <lineage>
        <taxon>Bacteria</taxon>
        <taxon>Pseudomonadati</taxon>
        <taxon>Planctomycetota</taxon>
        <taxon>Planctomycetia</taxon>
        <taxon>Pirellulales</taxon>
        <taxon>Lacipirellulaceae</taxon>
        <taxon>Botrimarina</taxon>
    </lineage>
</organism>
<keyword evidence="1" id="KW-0732">Signal</keyword>
<keyword evidence="4" id="KW-1185">Reference proteome</keyword>
<protein>
    <recommendedName>
        <fullName evidence="2">Ice-binding protein C-terminal domain-containing protein</fullName>
    </recommendedName>
</protein>
<feature type="chain" id="PRO_5022691161" description="Ice-binding protein C-terminal domain-containing protein" evidence="1">
    <location>
        <begin position="30"/>
        <end position="509"/>
    </location>
</feature>
<sequence length="509" mass="53458" precursor="true">MQRYSYVRHGSLFASLVVAALCMAPASQAELTNRYTFNDGSATDIVSGQNGTLVDPSGIAFYSGGQIRLTNNNGAGSNQNFSLPTTVGAYVDLPNGLISSAANNGEYYQFSIELWATVQENRDWARMADFGVSNGGEDVSGSGSMTDYLIVVPRTGGRPTPEETNKFAVSTHSSTGQEDFVVNPAGDLSIGVEHHIVVSVDQFDTTAGTNGTLSLFLNGSLISSGPVEDEGQIDLTFFEDVNNWLGRAQWGDPLFDGSYNEFSVYSHALDATEVAANFAAGPVAGELSVPQLIVNRDTGEITVMNDNSQQLSLLNYSVSSPSGSLDPIAWQSIDTGNFDTNGTWTATSTTEELIAEGTTGDGGPISAASSQSIGDAWNASPFEDLVFNFTVVGGGANLTGEVIYVGNNDEGFANSDLDADGDIDADDFSAFAAASQSDLTGMTAYERYKSGDIDGDGDNDYTDFRLFKADFIAANGAAAFASLVSASVPEPTSALLLVSGLLGLAARRR</sequence>
<dbReference type="Pfam" id="PF07589">
    <property type="entry name" value="PEP-CTERM"/>
    <property type="match status" value="1"/>
</dbReference>
<dbReference type="Pfam" id="PF13385">
    <property type="entry name" value="Laminin_G_3"/>
    <property type="match status" value="1"/>
</dbReference>
<evidence type="ECO:0000313" key="4">
    <source>
        <dbReference type="Proteomes" id="UP000317421"/>
    </source>
</evidence>
<accession>A0A5C6AEK6</accession>
<dbReference type="Gene3D" id="2.60.120.200">
    <property type="match status" value="1"/>
</dbReference>
<reference evidence="3 4" key="1">
    <citation type="submission" date="2019-02" db="EMBL/GenBank/DDBJ databases">
        <title>Deep-cultivation of Planctomycetes and their phenomic and genomic characterization uncovers novel biology.</title>
        <authorList>
            <person name="Wiegand S."/>
            <person name="Jogler M."/>
            <person name="Boedeker C."/>
            <person name="Pinto D."/>
            <person name="Vollmers J."/>
            <person name="Rivas-Marin E."/>
            <person name="Kohn T."/>
            <person name="Peeters S.H."/>
            <person name="Heuer A."/>
            <person name="Rast P."/>
            <person name="Oberbeckmann S."/>
            <person name="Bunk B."/>
            <person name="Jeske O."/>
            <person name="Meyerdierks A."/>
            <person name="Storesund J.E."/>
            <person name="Kallscheuer N."/>
            <person name="Luecker S."/>
            <person name="Lage O.M."/>
            <person name="Pohl T."/>
            <person name="Merkel B.J."/>
            <person name="Hornburger P."/>
            <person name="Mueller R.-W."/>
            <person name="Bruemmer F."/>
            <person name="Labrenz M."/>
            <person name="Spormann A.M."/>
            <person name="Op Den Camp H."/>
            <person name="Overmann J."/>
            <person name="Amann R."/>
            <person name="Jetten M.S.M."/>
            <person name="Mascher T."/>
            <person name="Medema M.H."/>
            <person name="Devos D.P."/>
            <person name="Kaster A.-K."/>
            <person name="Ovreas L."/>
            <person name="Rohde M."/>
            <person name="Galperin M.Y."/>
            <person name="Jogler C."/>
        </authorList>
    </citation>
    <scope>NUCLEOTIDE SEQUENCE [LARGE SCALE GENOMIC DNA]</scope>
    <source>
        <strain evidence="3 4">Pla108</strain>
    </source>
</reference>